<comment type="caution">
    <text evidence="2">The sequence shown here is derived from an EMBL/GenBank/DDBJ whole genome shotgun (WGS) entry which is preliminary data.</text>
</comment>
<evidence type="ECO:0000313" key="2">
    <source>
        <dbReference type="EMBL" id="SFO60183.1"/>
    </source>
</evidence>
<keyword evidence="1" id="KW-1133">Transmembrane helix</keyword>
<dbReference type="AlphaFoldDB" id="A0AB38C274"/>
<proteinExistence type="predicted"/>
<organism evidence="2 3">
    <name type="scientific">Pseudomonas syringae</name>
    <dbReference type="NCBI Taxonomy" id="317"/>
    <lineage>
        <taxon>Bacteria</taxon>
        <taxon>Pseudomonadati</taxon>
        <taxon>Pseudomonadota</taxon>
        <taxon>Gammaproteobacteria</taxon>
        <taxon>Pseudomonadales</taxon>
        <taxon>Pseudomonadaceae</taxon>
        <taxon>Pseudomonas</taxon>
    </lineage>
</organism>
<accession>A0AB38C274</accession>
<gene>
    <name evidence="2" type="ORF">SAMN05444065_1489</name>
</gene>
<feature type="transmembrane region" description="Helical" evidence="1">
    <location>
        <begin position="34"/>
        <end position="53"/>
    </location>
</feature>
<dbReference type="RefSeq" id="WP_074910649.1">
    <property type="nucleotide sequence ID" value="NZ_FOVV01000048.1"/>
</dbReference>
<reference evidence="2 3" key="1">
    <citation type="submission" date="2016-10" db="EMBL/GenBank/DDBJ databases">
        <authorList>
            <person name="Varghese N."/>
            <person name="Submissions S."/>
        </authorList>
    </citation>
    <scope>NUCLEOTIDE SEQUENCE [LARGE SCALE GENOMIC DNA]</scope>
    <source>
        <strain evidence="2 3">BS0292</strain>
    </source>
</reference>
<protein>
    <submittedName>
        <fullName evidence="2">Uncharacterized protein</fullName>
    </submittedName>
</protein>
<keyword evidence="1" id="KW-0472">Membrane</keyword>
<dbReference type="EMBL" id="FOVV01000048">
    <property type="protein sequence ID" value="SFO60183.1"/>
    <property type="molecule type" value="Genomic_DNA"/>
</dbReference>
<dbReference type="Proteomes" id="UP000183083">
    <property type="component" value="Unassembled WGS sequence"/>
</dbReference>
<keyword evidence="1" id="KW-0812">Transmembrane</keyword>
<sequence length="72" mass="7819">MKLIVAQLIALTAAIGLLIEVIRTPHLAYSEEGIITIGLCFVLVLAGLALEIFEALREESLTQHSSFKELAL</sequence>
<evidence type="ECO:0000256" key="1">
    <source>
        <dbReference type="SAM" id="Phobius"/>
    </source>
</evidence>
<evidence type="ECO:0000313" key="3">
    <source>
        <dbReference type="Proteomes" id="UP000183083"/>
    </source>
</evidence>
<name>A0AB38C274_PSESX</name>